<feature type="region of interest" description="Disordered" evidence="1">
    <location>
        <begin position="226"/>
        <end position="296"/>
    </location>
</feature>
<accession>A0A9P8N8L8</accession>
<reference evidence="2" key="1">
    <citation type="submission" date="2021-08" db="EMBL/GenBank/DDBJ databases">
        <title>Global Aspergillus fumigatus from environmental and clinical sources.</title>
        <authorList>
            <person name="Barber A."/>
            <person name="Sae-Ong T."/>
        </authorList>
    </citation>
    <scope>NUCLEOTIDE SEQUENCE</scope>
    <source>
        <strain evidence="2">NRZ-2016-071</strain>
    </source>
</reference>
<evidence type="ECO:0000313" key="2">
    <source>
        <dbReference type="EMBL" id="KAH1890529.1"/>
    </source>
</evidence>
<gene>
    <name evidence="2" type="ORF">KXV57_007042</name>
</gene>
<feature type="non-terminal residue" evidence="2">
    <location>
        <position position="296"/>
    </location>
</feature>
<dbReference type="Proteomes" id="UP000813423">
    <property type="component" value="Unassembled WGS sequence"/>
</dbReference>
<sequence length="296" mass="31935">RIAGVQTETHLDHPGYQDAGAQVAIYTPTTPPLTIPFVVISPTPLRTSCPAGFRATLSDRPEMLSNSIHPTEKLATTVDEVIELLRVFVLKVVTCAAINLQDAPEFNRIMQLLCKEAPHVAQAIAGTIQEQTTSSSRMQVPKLREAPYPSKRKRSLGIDPSYRPSKVGKRKNCCSGTADGSDHQPDLDPEQKKATSHAKEQGQGDQEPLDEGNQIRVVRWAPASYHSSLQNDTRDGRKAVHRESTSLENVNAATEPLGAMSASSGSVTLTPREIPASSPGRSSPSTAMAKPDKVTS</sequence>
<name>A0A9P8N8L8_ASPFM</name>
<feature type="compositionally biased region" description="Basic and acidic residues" evidence="1">
    <location>
        <begin position="180"/>
        <end position="202"/>
    </location>
</feature>
<feature type="region of interest" description="Disordered" evidence="1">
    <location>
        <begin position="128"/>
        <end position="212"/>
    </location>
</feature>
<feature type="compositionally biased region" description="Basic and acidic residues" evidence="1">
    <location>
        <begin position="232"/>
        <end position="245"/>
    </location>
</feature>
<evidence type="ECO:0000313" key="3">
    <source>
        <dbReference type="Proteomes" id="UP000813423"/>
    </source>
</evidence>
<evidence type="ECO:0000256" key="1">
    <source>
        <dbReference type="SAM" id="MobiDB-lite"/>
    </source>
</evidence>
<feature type="non-terminal residue" evidence="2">
    <location>
        <position position="1"/>
    </location>
</feature>
<dbReference type="EMBL" id="JAIBSC010000535">
    <property type="protein sequence ID" value="KAH1890529.1"/>
    <property type="molecule type" value="Genomic_DNA"/>
</dbReference>
<protein>
    <submittedName>
        <fullName evidence="2">Uncharacterized protein</fullName>
    </submittedName>
</protein>
<feature type="compositionally biased region" description="Polar residues" evidence="1">
    <location>
        <begin position="128"/>
        <end position="138"/>
    </location>
</feature>
<proteinExistence type="predicted"/>
<organism evidence="2 3">
    <name type="scientific">Aspergillus fumigatus</name>
    <name type="common">Neosartorya fumigata</name>
    <dbReference type="NCBI Taxonomy" id="746128"/>
    <lineage>
        <taxon>Eukaryota</taxon>
        <taxon>Fungi</taxon>
        <taxon>Dikarya</taxon>
        <taxon>Ascomycota</taxon>
        <taxon>Pezizomycotina</taxon>
        <taxon>Eurotiomycetes</taxon>
        <taxon>Eurotiomycetidae</taxon>
        <taxon>Eurotiales</taxon>
        <taxon>Aspergillaceae</taxon>
        <taxon>Aspergillus</taxon>
        <taxon>Aspergillus subgen. Fumigati</taxon>
    </lineage>
</organism>
<comment type="caution">
    <text evidence="2">The sequence shown here is derived from an EMBL/GenBank/DDBJ whole genome shotgun (WGS) entry which is preliminary data.</text>
</comment>
<dbReference type="AlphaFoldDB" id="A0A9P8N8L8"/>